<sequence>MKFFNIIILLQILFSCNNSSEIKAQINPSQTLWYDKPATIWEEALPIGNGRLGAMVYGGSENEIIQFNEETLWTGQPHDYANKGAHKYLKELRQLLWDGKQEEAHKLGNEQFMSQPFGQFCYQPFGDILLNFPEHGKAVNYKRQLDLSNAVSSVSYEFDGVKFKREAFASSPDQAIIVRIEADKKGAVNFNAGLKSPHSNYEISVLGDELILKGNANNYPKEFGIDGKPYPKSKLTFEARLKVVNEGGVLSEKGNTIQIQNAKSVTLLLVAATSFVNYNDISGNPAERCMNYLKNLEGKTFKELKSDHVKDYQELYNRVEIELGSSNISNRPTNERIKSFKEDEDPAMVALLYQFGRYLLISSSRPGTQPANLQGIWNHKMAPPWDSKYTININTEMNYWPAEIANLSELSEPLIEMVEDLSFAGKNIAQEHYNLNGWVTHHNTDIWRGAAPINHANHGIWVVGGAWLCQHLWWHYQFSGDVEYLKNKAYPILREASRFFSEYLVPDPQNFEWLISGPSNSPENGGLVMAPTMDHQIIRNLFANTIEAAEILEVDSDFVKILKEKRDKIAPNQIGQYGQLQEWLKDLDDPKNEHRHVSHLWGLHPGNEIHPVTTPELVEACKVTLLHRGDGGAGWSRAWKINFWARLLDGDHAFLLLKNLIVPSTIYDRYNPEGGGLYMNMFDACPPFQIDGNFGATSGITEMFLQSHLRDKNGDYYQDILPALPSELSIGKISGIKGRGGFETTISWEQGKLVQVEVKSLLGNMLNLRYKGKNNQQKTKPGETYSFQLADFNF</sequence>
<dbReference type="AlphaFoldDB" id="A0A9X3FB80"/>
<dbReference type="InterPro" id="IPR012341">
    <property type="entry name" value="6hp_glycosidase-like_sf"/>
</dbReference>
<dbReference type="PIRSF" id="PIRSF007663">
    <property type="entry name" value="UCP007663"/>
    <property type="match status" value="1"/>
</dbReference>
<accession>A0A9X3FB80</accession>
<gene>
    <name evidence="4" type="ORF">OU798_03290</name>
</gene>
<protein>
    <submittedName>
        <fullName evidence="4">Glycoside hydrolase family 95 protein</fullName>
    </submittedName>
</protein>
<dbReference type="InterPro" id="IPR008928">
    <property type="entry name" value="6-hairpin_glycosidase_sf"/>
</dbReference>
<dbReference type="Proteomes" id="UP001145087">
    <property type="component" value="Unassembled WGS sequence"/>
</dbReference>
<dbReference type="InterPro" id="IPR027414">
    <property type="entry name" value="GH95_N_dom"/>
</dbReference>
<evidence type="ECO:0000259" key="3">
    <source>
        <dbReference type="Pfam" id="PF22124"/>
    </source>
</evidence>
<feature type="domain" description="Glycosyl hydrolase family 95 catalytic" evidence="3">
    <location>
        <begin position="301"/>
        <end position="703"/>
    </location>
</feature>
<evidence type="ECO:0000259" key="2">
    <source>
        <dbReference type="Pfam" id="PF21307"/>
    </source>
</evidence>
<proteinExistence type="predicted"/>
<dbReference type="PROSITE" id="PS51257">
    <property type="entry name" value="PROKAR_LIPOPROTEIN"/>
    <property type="match status" value="1"/>
</dbReference>
<dbReference type="InterPro" id="IPR049053">
    <property type="entry name" value="AFCA-like_C"/>
</dbReference>
<dbReference type="Gene3D" id="2.70.98.50">
    <property type="entry name" value="putative glycoside hydrolase family protein from bacillus halodurans"/>
    <property type="match status" value="1"/>
</dbReference>
<dbReference type="SUPFAM" id="SSF48208">
    <property type="entry name" value="Six-hairpin glycosidases"/>
    <property type="match status" value="1"/>
</dbReference>
<dbReference type="PANTHER" id="PTHR31084">
    <property type="entry name" value="ALPHA-L-FUCOSIDASE 2"/>
    <property type="match status" value="1"/>
</dbReference>
<reference evidence="4" key="1">
    <citation type="submission" date="2022-11" db="EMBL/GenBank/DDBJ databases">
        <title>Marilongibacter aestuarii gen. nov., sp. nov., isolated from tidal flat sediment.</title>
        <authorList>
            <person name="Jiayan W."/>
        </authorList>
    </citation>
    <scope>NUCLEOTIDE SEQUENCE</scope>
    <source>
        <strain evidence="4">Z1-6</strain>
    </source>
</reference>
<name>A0A9X3FB80_9BACT</name>
<dbReference type="RefSeq" id="WP_343331686.1">
    <property type="nucleotide sequence ID" value="NZ_JAPOHD010000007.1"/>
</dbReference>
<dbReference type="InterPro" id="IPR016518">
    <property type="entry name" value="Alpha-L-fucosidase"/>
</dbReference>
<keyword evidence="4" id="KW-0378">Hydrolase</keyword>
<feature type="domain" description="Glycosyl hydrolase family 95 N-terminal" evidence="1">
    <location>
        <begin position="32"/>
        <end position="277"/>
    </location>
</feature>
<dbReference type="Pfam" id="PF22124">
    <property type="entry name" value="Glyco_hydro_95_cat"/>
    <property type="match status" value="1"/>
</dbReference>
<comment type="caution">
    <text evidence="4">The sequence shown here is derived from an EMBL/GenBank/DDBJ whole genome shotgun (WGS) entry which is preliminary data.</text>
</comment>
<organism evidence="4 5">
    <name type="scientific">Draconibacterium aestuarii</name>
    <dbReference type="NCBI Taxonomy" id="2998507"/>
    <lineage>
        <taxon>Bacteria</taxon>
        <taxon>Pseudomonadati</taxon>
        <taxon>Bacteroidota</taxon>
        <taxon>Bacteroidia</taxon>
        <taxon>Marinilabiliales</taxon>
        <taxon>Prolixibacteraceae</taxon>
        <taxon>Draconibacterium</taxon>
    </lineage>
</organism>
<dbReference type="EMBL" id="JAPOHD010000007">
    <property type="protein sequence ID" value="MCY1719348.1"/>
    <property type="molecule type" value="Genomic_DNA"/>
</dbReference>
<evidence type="ECO:0000313" key="4">
    <source>
        <dbReference type="EMBL" id="MCY1719348.1"/>
    </source>
</evidence>
<dbReference type="GO" id="GO:0004560">
    <property type="term" value="F:alpha-L-fucosidase activity"/>
    <property type="evidence" value="ECO:0007669"/>
    <property type="project" value="InterPro"/>
</dbReference>
<feature type="domain" description="Alpha fucosidase A-like C-terminal" evidence="2">
    <location>
        <begin position="718"/>
        <end position="779"/>
    </location>
</feature>
<evidence type="ECO:0000313" key="5">
    <source>
        <dbReference type="Proteomes" id="UP001145087"/>
    </source>
</evidence>
<dbReference type="Gene3D" id="1.50.10.10">
    <property type="match status" value="1"/>
</dbReference>
<dbReference type="PANTHER" id="PTHR31084:SF0">
    <property type="entry name" value="ALPHA-L-FUCOSIDASE 2"/>
    <property type="match status" value="1"/>
</dbReference>
<dbReference type="Pfam" id="PF14498">
    <property type="entry name" value="Glyco_hyd_65N_2"/>
    <property type="match status" value="1"/>
</dbReference>
<dbReference type="FunFam" id="1.50.10.10:FF:000028">
    <property type="entry name" value="Alpha-L-fucosidase 2"/>
    <property type="match status" value="1"/>
</dbReference>
<dbReference type="Pfam" id="PF21307">
    <property type="entry name" value="Glyco_hydro_95_C"/>
    <property type="match status" value="1"/>
</dbReference>
<dbReference type="InterPro" id="IPR054363">
    <property type="entry name" value="GH95_cat"/>
</dbReference>
<evidence type="ECO:0000259" key="1">
    <source>
        <dbReference type="Pfam" id="PF14498"/>
    </source>
</evidence>
<dbReference type="GO" id="GO:0005975">
    <property type="term" value="P:carbohydrate metabolic process"/>
    <property type="evidence" value="ECO:0007669"/>
    <property type="project" value="InterPro"/>
</dbReference>
<keyword evidence="5" id="KW-1185">Reference proteome</keyword>